<dbReference type="PANTHER" id="PTHR43355">
    <property type="entry name" value="FLAVIN REDUCTASE (NADPH)"/>
    <property type="match status" value="1"/>
</dbReference>
<evidence type="ECO:0000313" key="3">
    <source>
        <dbReference type="Proteomes" id="UP001500552"/>
    </source>
</evidence>
<dbReference type="Pfam" id="PF13460">
    <property type="entry name" value="NAD_binding_10"/>
    <property type="match status" value="1"/>
</dbReference>
<proteinExistence type="predicted"/>
<dbReference type="PANTHER" id="PTHR43355:SF2">
    <property type="entry name" value="FLAVIN REDUCTASE (NADPH)"/>
    <property type="match status" value="1"/>
</dbReference>
<feature type="domain" description="NAD(P)-binding" evidence="1">
    <location>
        <begin position="7"/>
        <end position="205"/>
    </location>
</feature>
<protein>
    <submittedName>
        <fullName evidence="2">NAD(P)-dependent oxidoreductase</fullName>
    </submittedName>
</protein>
<dbReference type="SUPFAM" id="SSF51735">
    <property type="entry name" value="NAD(P)-binding Rossmann-fold domains"/>
    <property type="match status" value="1"/>
</dbReference>
<name>A0ABP8LJG4_9BACT</name>
<evidence type="ECO:0000313" key="2">
    <source>
        <dbReference type="EMBL" id="GAA4430115.1"/>
    </source>
</evidence>
<dbReference type="CDD" id="cd05244">
    <property type="entry name" value="BVR-B_like_SDR_a"/>
    <property type="match status" value="1"/>
</dbReference>
<organism evidence="2 3">
    <name type="scientific">Pontibacter saemangeumensis</name>
    <dbReference type="NCBI Taxonomy" id="1084525"/>
    <lineage>
        <taxon>Bacteria</taxon>
        <taxon>Pseudomonadati</taxon>
        <taxon>Bacteroidota</taxon>
        <taxon>Cytophagia</taxon>
        <taxon>Cytophagales</taxon>
        <taxon>Hymenobacteraceae</taxon>
        <taxon>Pontibacter</taxon>
    </lineage>
</organism>
<gene>
    <name evidence="2" type="ORF">GCM10023188_16370</name>
</gene>
<dbReference type="InterPro" id="IPR016040">
    <property type="entry name" value="NAD(P)-bd_dom"/>
</dbReference>
<dbReference type="InterPro" id="IPR036291">
    <property type="entry name" value="NAD(P)-bd_dom_sf"/>
</dbReference>
<dbReference type="EMBL" id="BAABHC010000006">
    <property type="protein sequence ID" value="GAA4430115.1"/>
    <property type="molecule type" value="Genomic_DNA"/>
</dbReference>
<dbReference type="InterPro" id="IPR051606">
    <property type="entry name" value="Polyketide_Oxido-like"/>
</dbReference>
<dbReference type="RefSeq" id="WP_345158212.1">
    <property type="nucleotide sequence ID" value="NZ_BAABHC010000006.1"/>
</dbReference>
<keyword evidence="3" id="KW-1185">Reference proteome</keyword>
<dbReference type="Gene3D" id="3.40.50.720">
    <property type="entry name" value="NAD(P)-binding Rossmann-like Domain"/>
    <property type="match status" value="1"/>
</dbReference>
<dbReference type="Proteomes" id="UP001500552">
    <property type="component" value="Unassembled WGS sequence"/>
</dbReference>
<comment type="caution">
    <text evidence="2">The sequence shown here is derived from an EMBL/GenBank/DDBJ whole genome shotgun (WGS) entry which is preliminary data.</text>
</comment>
<evidence type="ECO:0000259" key="1">
    <source>
        <dbReference type="Pfam" id="PF13460"/>
    </source>
</evidence>
<reference evidence="3" key="1">
    <citation type="journal article" date="2019" name="Int. J. Syst. Evol. Microbiol.">
        <title>The Global Catalogue of Microorganisms (GCM) 10K type strain sequencing project: providing services to taxonomists for standard genome sequencing and annotation.</title>
        <authorList>
            <consortium name="The Broad Institute Genomics Platform"/>
            <consortium name="The Broad Institute Genome Sequencing Center for Infectious Disease"/>
            <person name="Wu L."/>
            <person name="Ma J."/>
        </authorList>
    </citation>
    <scope>NUCLEOTIDE SEQUENCE [LARGE SCALE GENOMIC DNA]</scope>
    <source>
        <strain evidence="3">JCM 17926</strain>
    </source>
</reference>
<accession>A0ABP8LJG4</accession>
<sequence length="216" mass="23721">MKIAIIGASGNIGSRITQEALSRGHDVTAIVRNPEKVTEESVSLTVKEGDVQDVDGMAGLLKGHDAVVVSYSPGWEPGTDFSQHVEVAQKVLQATKLAGVKRILNVGGAGSLYADPEQGIQLVDTEEFPEAWRGGAAAQRDSLNVYQEERELDWTFLSPAIIIEPGERTGKFRYNTDSPVFDERGESRISRQDFAVAVLNELEEPQYIRQRFTVGY</sequence>